<comment type="caution">
    <text evidence="2">The sequence shown here is derived from an EMBL/GenBank/DDBJ whole genome shotgun (WGS) entry which is preliminary data.</text>
</comment>
<feature type="region of interest" description="Disordered" evidence="1">
    <location>
        <begin position="941"/>
        <end position="973"/>
    </location>
</feature>
<organism evidence="2 3">
    <name type="scientific">Xylaria grammica</name>
    <dbReference type="NCBI Taxonomy" id="363999"/>
    <lineage>
        <taxon>Eukaryota</taxon>
        <taxon>Fungi</taxon>
        <taxon>Dikarya</taxon>
        <taxon>Ascomycota</taxon>
        <taxon>Pezizomycotina</taxon>
        <taxon>Sordariomycetes</taxon>
        <taxon>Xylariomycetidae</taxon>
        <taxon>Xylariales</taxon>
        <taxon>Xylariaceae</taxon>
        <taxon>Xylaria</taxon>
    </lineage>
</organism>
<sequence>MPRKIGRATESAEKVVKEHGIEFLADVPRSKWPSSHKSTLDAIIDLGQRKFDSYGLGNADDTDDIEPWKLHIKDQVVLLTEKVKRQRKRNESTWRSACEPIVFARLEAEVACRKCRKRVWRAEIEPTRDGTSSAAEALRKRRRNREPCRCPRAARSQDYLEAVGLNPIFCHREDEVVTLESEVARSLDHKDRKYQKPDAIYGLRQTRNIENLLNDSRKGDIELHGETGATSKLLREELNPSASLDREGDELLFPFLVVEAKAGKSDSGRRSSWQAGPLVWFFANRGKDWRVSAAYIGQEQLAGTIGVRTCYRVLELWRGSIDTRDGALQLLLLVDHVFAWARDIYREDIIHELRVLASGENDAASSRYSDIDIFSTQLQEDYSGFSNEDDNETFQEYIALQKAYTDLSSDGAVVRNAAFVENRYCCIYVTRDNLQTLLHSMHERKTQQLCHLVIDQMYDSFLLDLPTLVGMEEEWTGNVRRSSSGRLTQTRFQAVITSTNYLSEDWHQVRELFVIAIAEDAWDAILYASKSWEDMHNASRPRPQGVADRGLMLTTLKRLRAGTTSEVLLAAITRRAVRVVLSLGDAIFSDESSAVKNLSKGYSYNTTLDDGLLRHIVHHIYDYFNRGVWGPSVPFIQSSKRFDRQSLLRINVDPFPTREGPLKVSDDGCVMVSSSFHAEDQTGSRATICLYQVDGASEIGTKEDLLGKIVHTIETFDVYHTTQENGPSNSVISSSAGAPWDVPWNLQKTYGLYSGQFEYLSLVRKMNSDLQRCIIPKTQGSMRESAESALHLLSRILNPWQDPRRVITDVATRNFVIYKIMTNEISFWKKRAAQRQSHESTSLCRLCEHISEQSVAVCKECHRALNDAKVEQWLYDAIVSEPSLYVNAYGGSDSYNSSYARRRDIWPEGLSGYPKLGETFNDMVELLAQCKEFGEWLRQKREARKRGPAKKRKRQDDESGEEEEMTTNSDSSD</sequence>
<proteinExistence type="predicted"/>
<dbReference type="EMBL" id="RYZI01000301">
    <property type="protein sequence ID" value="RWA06869.1"/>
    <property type="molecule type" value="Genomic_DNA"/>
</dbReference>
<evidence type="ECO:0000313" key="3">
    <source>
        <dbReference type="Proteomes" id="UP000286045"/>
    </source>
</evidence>
<keyword evidence="3" id="KW-1185">Reference proteome</keyword>
<dbReference type="Proteomes" id="UP000286045">
    <property type="component" value="Unassembled WGS sequence"/>
</dbReference>
<feature type="compositionally biased region" description="Basic residues" evidence="1">
    <location>
        <begin position="941"/>
        <end position="953"/>
    </location>
</feature>
<evidence type="ECO:0000256" key="1">
    <source>
        <dbReference type="SAM" id="MobiDB-lite"/>
    </source>
</evidence>
<protein>
    <submittedName>
        <fullName evidence="2">Uncharacterized protein</fullName>
    </submittedName>
</protein>
<name>A0A439CXC6_9PEZI</name>
<evidence type="ECO:0000313" key="2">
    <source>
        <dbReference type="EMBL" id="RWA06869.1"/>
    </source>
</evidence>
<reference evidence="2 3" key="1">
    <citation type="submission" date="2018-12" db="EMBL/GenBank/DDBJ databases">
        <title>Draft genome sequence of Xylaria grammica IHI A82.</title>
        <authorList>
            <person name="Buettner E."/>
            <person name="Kellner H."/>
        </authorList>
    </citation>
    <scope>NUCLEOTIDE SEQUENCE [LARGE SCALE GENOMIC DNA]</scope>
    <source>
        <strain evidence="2 3">IHI A82</strain>
    </source>
</reference>
<gene>
    <name evidence="2" type="ORF">EKO27_g8232</name>
</gene>
<dbReference type="AlphaFoldDB" id="A0A439CXC6"/>
<accession>A0A439CXC6</accession>
<dbReference type="STRING" id="363999.A0A439CXC6"/>